<accession>W7Z150</accession>
<evidence type="ECO:0000313" key="1">
    <source>
        <dbReference type="EMBL" id="GAF10721.1"/>
    </source>
</evidence>
<proteinExistence type="predicted"/>
<dbReference type="STRING" id="1236976.JCM16418_4940"/>
<comment type="caution">
    <text evidence="1">The sequence shown here is derived from an EMBL/GenBank/DDBJ whole genome shotgun (WGS) entry which is preliminary data.</text>
</comment>
<sequence length="105" mass="12029">MNKIKVQAMESFKVYDSAKTNLLGEIFENKVYEAKPNKESGEYFVNDHQDRGVFVGEIDHNGDLKLDEDFKRVGCSICGDEGTFYLTDIATIQQNIMVLERVYHS</sequence>
<dbReference type="EMBL" id="BAVZ01000033">
    <property type="protein sequence ID" value="GAF10721.1"/>
    <property type="molecule type" value="Genomic_DNA"/>
</dbReference>
<evidence type="ECO:0000313" key="2">
    <source>
        <dbReference type="Proteomes" id="UP000019364"/>
    </source>
</evidence>
<dbReference type="RefSeq" id="WP_036653398.1">
    <property type="nucleotide sequence ID" value="NZ_BAVZ01000033.1"/>
</dbReference>
<gene>
    <name evidence="1" type="ORF">JCM16418_4940</name>
</gene>
<organism evidence="1 2">
    <name type="scientific">Paenibacillus pini JCM 16418</name>
    <dbReference type="NCBI Taxonomy" id="1236976"/>
    <lineage>
        <taxon>Bacteria</taxon>
        <taxon>Bacillati</taxon>
        <taxon>Bacillota</taxon>
        <taxon>Bacilli</taxon>
        <taxon>Bacillales</taxon>
        <taxon>Paenibacillaceae</taxon>
        <taxon>Paenibacillus</taxon>
    </lineage>
</organism>
<dbReference type="AlphaFoldDB" id="W7Z150"/>
<name>W7Z150_9BACL</name>
<keyword evidence="2" id="KW-1185">Reference proteome</keyword>
<reference evidence="1 2" key="1">
    <citation type="journal article" date="2014" name="Genome Announc.">
        <title>Draft Genome Sequence of Paenibacillus pini JCM 16418T, Isolated from the Rhizosphere of Pine Tree.</title>
        <authorList>
            <person name="Yuki M."/>
            <person name="Oshima K."/>
            <person name="Suda W."/>
            <person name="Oshida Y."/>
            <person name="Kitamura K."/>
            <person name="Iida Y."/>
            <person name="Hattori M."/>
            <person name="Ohkuma M."/>
        </authorList>
    </citation>
    <scope>NUCLEOTIDE SEQUENCE [LARGE SCALE GENOMIC DNA]</scope>
    <source>
        <strain evidence="1 2">JCM 16418</strain>
    </source>
</reference>
<protein>
    <submittedName>
        <fullName evidence="1">Uncharacterized protein</fullName>
    </submittedName>
</protein>
<dbReference type="Proteomes" id="UP000019364">
    <property type="component" value="Unassembled WGS sequence"/>
</dbReference>